<dbReference type="PRINTS" id="PR00111">
    <property type="entry name" value="ABHYDROLASE"/>
</dbReference>
<dbReference type="GO" id="GO:0016787">
    <property type="term" value="F:hydrolase activity"/>
    <property type="evidence" value="ECO:0007669"/>
    <property type="project" value="UniProtKB-KW"/>
</dbReference>
<evidence type="ECO:0000259" key="1">
    <source>
        <dbReference type="Pfam" id="PF00561"/>
    </source>
</evidence>
<feature type="domain" description="AB hydrolase-1" evidence="1">
    <location>
        <begin position="37"/>
        <end position="149"/>
    </location>
</feature>
<sequence>MKDWWQETFPRGRQSLIISDVHGYPVQIAYGEKGTGKPLFLLHGMGSWSYNWRYSVAPLSKYFRVICVDSKGFGFSEKPCLRREQSGHQVIELERIIQQLCDEPAVIVSESLGALIALALAQKNPQLVGRLVVINAPIFADKLPHWAMSILSQMPIELLQTIDSLRLAYLFSPIVREIMAIERRKVLFDPSILTQEDVYWITYPFVEIPGTLVKVAEDLQIAAKEIENLQANKPNMLTQIQKRLSEIDCPTLILWGDKDSWFPASHGEKLHQQLPNSQFQILENCCHDASTGAAKVVNQAILKFLQQTDFW</sequence>
<dbReference type="InterPro" id="IPR000073">
    <property type="entry name" value="AB_hydrolase_1"/>
</dbReference>
<evidence type="ECO:0000313" key="3">
    <source>
        <dbReference type="Proteomes" id="UP000661112"/>
    </source>
</evidence>
<organism evidence="2 3">
    <name type="scientific">Anabaena azotica FACHB-119</name>
    <dbReference type="NCBI Taxonomy" id="947527"/>
    <lineage>
        <taxon>Bacteria</taxon>
        <taxon>Bacillati</taxon>
        <taxon>Cyanobacteriota</taxon>
        <taxon>Cyanophyceae</taxon>
        <taxon>Nostocales</taxon>
        <taxon>Nostocaceae</taxon>
        <taxon>Anabaena</taxon>
        <taxon>Anabaena azotica</taxon>
    </lineage>
</organism>
<proteinExistence type="predicted"/>
<reference evidence="2 3" key="1">
    <citation type="journal article" date="2020" name="ISME J.">
        <title>Comparative genomics reveals insights into cyanobacterial evolution and habitat adaptation.</title>
        <authorList>
            <person name="Chen M.Y."/>
            <person name="Teng W.K."/>
            <person name="Zhao L."/>
            <person name="Hu C.X."/>
            <person name="Zhou Y.K."/>
            <person name="Han B.P."/>
            <person name="Song L.R."/>
            <person name="Shu W.S."/>
        </authorList>
    </citation>
    <scope>NUCLEOTIDE SEQUENCE [LARGE SCALE GENOMIC DNA]</scope>
    <source>
        <strain evidence="2 3">FACHB-119</strain>
    </source>
</reference>
<dbReference type="SUPFAM" id="SSF53474">
    <property type="entry name" value="alpha/beta-Hydrolases"/>
    <property type="match status" value="1"/>
</dbReference>
<feature type="domain" description="AB hydrolase-1" evidence="1">
    <location>
        <begin position="237"/>
        <end position="289"/>
    </location>
</feature>
<comment type="caution">
    <text evidence="2">The sequence shown here is derived from an EMBL/GenBank/DDBJ whole genome shotgun (WGS) entry which is preliminary data.</text>
</comment>
<dbReference type="InterPro" id="IPR029058">
    <property type="entry name" value="AB_hydrolase_fold"/>
</dbReference>
<name>A0ABR8D900_9NOST</name>
<dbReference type="PANTHER" id="PTHR46438:SF11">
    <property type="entry name" value="LIPASE-RELATED"/>
    <property type="match status" value="1"/>
</dbReference>
<dbReference type="EMBL" id="JACJSG010000026">
    <property type="protein sequence ID" value="MBD2502687.1"/>
    <property type="molecule type" value="Genomic_DNA"/>
</dbReference>
<protein>
    <submittedName>
        <fullName evidence="2">Alpha/beta hydrolase</fullName>
    </submittedName>
</protein>
<dbReference type="RefSeq" id="WP_190475178.1">
    <property type="nucleotide sequence ID" value="NZ_JACJSG010000026.1"/>
</dbReference>
<keyword evidence="3" id="KW-1185">Reference proteome</keyword>
<dbReference type="Pfam" id="PF00561">
    <property type="entry name" value="Abhydrolase_1"/>
    <property type="match status" value="2"/>
</dbReference>
<evidence type="ECO:0000313" key="2">
    <source>
        <dbReference type="EMBL" id="MBD2502687.1"/>
    </source>
</evidence>
<dbReference type="Proteomes" id="UP000661112">
    <property type="component" value="Unassembled WGS sequence"/>
</dbReference>
<dbReference type="Gene3D" id="3.40.50.1820">
    <property type="entry name" value="alpha/beta hydrolase"/>
    <property type="match status" value="1"/>
</dbReference>
<keyword evidence="2" id="KW-0378">Hydrolase</keyword>
<dbReference type="PANTHER" id="PTHR46438">
    <property type="entry name" value="ALPHA/BETA-HYDROLASES SUPERFAMILY PROTEIN"/>
    <property type="match status" value="1"/>
</dbReference>
<gene>
    <name evidence="2" type="ORF">H6G83_19105</name>
</gene>
<accession>A0ABR8D900</accession>